<feature type="transmembrane region" description="Helical" evidence="2">
    <location>
        <begin position="62"/>
        <end position="80"/>
    </location>
</feature>
<keyword evidence="5" id="KW-1185">Reference proteome</keyword>
<dbReference type="Proteomes" id="UP001139095">
    <property type="component" value="Unassembled WGS sequence"/>
</dbReference>
<dbReference type="RefSeq" id="WP_226754952.1">
    <property type="nucleotide sequence ID" value="NZ_JAJATW010000019.1"/>
</dbReference>
<evidence type="ECO:0000256" key="1">
    <source>
        <dbReference type="SAM" id="MobiDB-lite"/>
    </source>
</evidence>
<sequence>MFEIYSVGDAAFLEQILIAVAMVTSTGSFEKMVAIGLLIGVIFIFAQSILQGATQVNFQQILLGYIIYAMFFIPTVTVTIEDSYSGEVRVVANVPLGVGAAGGIISTVGYNITQLFEQGYGVITPSVTDTKFAESLTILNSLRKEVASTPVYTAMNQSISPNADIEMSWNNYIRECTLTAVDLGERRLSDITSEAIPEAYKFSSDLYGTRLYLDSSDGTDYTCSDGYTRLIQATASGISGSTYTSQAIINLLGIDNTYTGKTGQAYISDALNSLGVISTSGTEYLTAAVVEPIYFAAAEGRYSDFQDLSSAMMINQAIQQRNTQWAAEQSMFMTIARPMMTFFEGFVYAITPFMGFLIVLGSFGLGLAGKYFQTLLWIQLWMPVLSIINLYIHTSATAQLSNLSGPLTSMYALNKSTAQLQDWVATGGMLAAATPIISLFIVTGSTYAFTSLAGRISGQDHIDEKVQSKDLLDNGPISNNAASNEYNDLTGMASTGAAGLMGSISFGSGLNNMTSSAYQKMKTDQASFAESLGASFSSGQMDAQTYSQAASIGRTHSATYGQTEGIVNERANQIMENTSIGSEHTDAVKGVVSAVASGAISGEMGKKMVNQLADQYGIGEDTSQKTPISADSKNPKATAERALSTKKGTARSETASSSNGGGLKGETGLKVGANKETSDTRSTKSSNNTAVSDALRFSEQEQAQVSNNLASAITESSNDASTSSLNSQQSQSLVASSQQLLSSAESYSELASMSQQYSAANNLSLRDVASQVSRDGEAMSGLNTYWNTGGVSAETKDEAQELYQRYSAPSTQGGYGLDSSSALAAARIKALQNSNNHSDTSGQQYQNNFSAALGAVGKSMGLSVNPPGGFERNAGLENIDNNSIQGKVKEATSDVEGAVSGAQSLQASDSQGGPAYTDPVTSTEAPQAVMAEANSNSEKITDSGAKKEAARQSNFEEQARQQYISNAPEYSRLGAAEFYGAVENLDDWVSRRGEEAMNAGESLVNAAWAGIKGAAEAFDNKMDELQNDPNARRMFILANLVEDEEAANSGFMGELTSGITSAGRSILGAAAAGMELVNGDMSFSDLSGMSLEEKGMVYQAGIVHAASQGGEAAVQQFKDDFGVDFKDDFYNEGVSRGLTHEQAQVYAESFDQGPDISNISGTPSSRDVAIQELMETYAERNRAGDIIRNDDGSPYLTEENQAFADRLVNDITESTRAGSDLSGSYLAGISHYNNMVNQSIFENDQPPGGDVSLGPITAR</sequence>
<feature type="domain" description="TraG N-terminal Proteobacteria" evidence="3">
    <location>
        <begin position="3"/>
        <end position="461"/>
    </location>
</feature>
<dbReference type="EMBL" id="JAJATW010000019">
    <property type="protein sequence ID" value="MCB5162606.1"/>
    <property type="molecule type" value="Genomic_DNA"/>
</dbReference>
<gene>
    <name evidence="4" type="ORF">LG368_11950</name>
</gene>
<organism evidence="4 5">
    <name type="scientific">Marinomonas algarum</name>
    <dbReference type="NCBI Taxonomy" id="2883105"/>
    <lineage>
        <taxon>Bacteria</taxon>
        <taxon>Pseudomonadati</taxon>
        <taxon>Pseudomonadota</taxon>
        <taxon>Gammaproteobacteria</taxon>
        <taxon>Oceanospirillales</taxon>
        <taxon>Oceanospirillaceae</taxon>
        <taxon>Marinomonas</taxon>
    </lineage>
</organism>
<feature type="region of interest" description="Disordered" evidence="1">
    <location>
        <begin position="896"/>
        <end position="922"/>
    </location>
</feature>
<feature type="transmembrane region" description="Helical" evidence="2">
    <location>
        <begin position="423"/>
        <end position="449"/>
    </location>
</feature>
<feature type="transmembrane region" description="Helical" evidence="2">
    <location>
        <begin position="346"/>
        <end position="368"/>
    </location>
</feature>
<dbReference type="InterPro" id="IPR012931">
    <property type="entry name" value="TraG_N_Proteobacteria"/>
</dbReference>
<proteinExistence type="predicted"/>
<keyword evidence="2" id="KW-0812">Transmembrane</keyword>
<feature type="transmembrane region" description="Helical" evidence="2">
    <location>
        <begin position="32"/>
        <end position="50"/>
    </location>
</feature>
<comment type="caution">
    <text evidence="4">The sequence shown here is derived from an EMBL/GenBank/DDBJ whole genome shotgun (WGS) entry which is preliminary data.</text>
</comment>
<feature type="compositionally biased region" description="Polar residues" evidence="1">
    <location>
        <begin position="901"/>
        <end position="911"/>
    </location>
</feature>
<accession>A0A9X1IQF8</accession>
<keyword evidence="2" id="KW-1133">Transmembrane helix</keyword>
<evidence type="ECO:0000256" key="2">
    <source>
        <dbReference type="SAM" id="Phobius"/>
    </source>
</evidence>
<name>A0A9X1IQF8_9GAMM</name>
<feature type="transmembrane region" description="Helical" evidence="2">
    <location>
        <begin position="92"/>
        <end position="112"/>
    </location>
</feature>
<evidence type="ECO:0000313" key="5">
    <source>
        <dbReference type="Proteomes" id="UP001139095"/>
    </source>
</evidence>
<feature type="region of interest" description="Disordered" evidence="1">
    <location>
        <begin position="620"/>
        <end position="690"/>
    </location>
</feature>
<feature type="transmembrane region" description="Helical" evidence="2">
    <location>
        <begin position="374"/>
        <end position="392"/>
    </location>
</feature>
<dbReference type="Pfam" id="PF07916">
    <property type="entry name" value="TraG_N"/>
    <property type="match status" value="1"/>
</dbReference>
<evidence type="ECO:0000259" key="3">
    <source>
        <dbReference type="Pfam" id="PF07916"/>
    </source>
</evidence>
<evidence type="ECO:0000313" key="4">
    <source>
        <dbReference type="EMBL" id="MCB5162606.1"/>
    </source>
</evidence>
<dbReference type="AlphaFoldDB" id="A0A9X1IQF8"/>
<reference evidence="4" key="1">
    <citation type="submission" date="2021-10" db="EMBL/GenBank/DDBJ databases">
        <title>Marinomonas pontica sp. nov., isolated from the Black Sea.</title>
        <authorList>
            <person name="Zhao L.-H."/>
            <person name="Xue J.-H."/>
        </authorList>
    </citation>
    <scope>NUCLEOTIDE SEQUENCE</scope>
    <source>
        <strain evidence="4">E8</strain>
    </source>
</reference>
<protein>
    <submittedName>
        <fullName evidence="4">Conjugal transfer protein TraG N-terminal domain-containing protein</fullName>
    </submittedName>
</protein>
<keyword evidence="2" id="KW-0472">Membrane</keyword>